<gene>
    <name evidence="4" type="primary">RPL13</name>
    <name evidence="4" type="ORF">SO694_0041004</name>
</gene>
<name>A0ABR1G2Y5_AURAN</name>
<evidence type="ECO:0000256" key="2">
    <source>
        <dbReference type="ARBA" id="ARBA00022980"/>
    </source>
</evidence>
<keyword evidence="3" id="KW-0687">Ribonucleoprotein</keyword>
<reference evidence="4 5" key="1">
    <citation type="submission" date="2024-03" db="EMBL/GenBank/DDBJ databases">
        <title>Aureococcus anophagefferens CCMP1851 and Kratosvirus quantuckense: Draft genome of a second virus-susceptible host strain in the model system.</title>
        <authorList>
            <person name="Chase E."/>
            <person name="Truchon A.R."/>
            <person name="Schepens W."/>
            <person name="Wilhelm S.W."/>
        </authorList>
    </citation>
    <scope>NUCLEOTIDE SEQUENCE [LARGE SCALE GENOMIC DNA]</scope>
    <source>
        <strain evidence="4 5">CCMP1851</strain>
    </source>
</reference>
<protein>
    <submittedName>
        <fullName evidence="4">Ribosomal protein L13</fullName>
    </submittedName>
</protein>
<evidence type="ECO:0000313" key="5">
    <source>
        <dbReference type="Proteomes" id="UP001363151"/>
    </source>
</evidence>
<sequence length="214" mass="23366">MVKHNNEVPNQHFHKKWASSSRGPLKVITWFDQPAKKQIRRQKRAAKAAAVAPRPVARLRPVVHCPTQKHCAKVRLGRGFSLAELKAAKIPVPLAKTIGISVDSRRTNKSAESLAANVARLTEYKAKLVLFPKKGTKAKKGDTADAAARAAATQCADKVIMAPAKAAAAPVEFVAVTEEMNNFKAYYALREDRNEKKLAGLREKAKKAAAEGKK</sequence>
<keyword evidence="2 4" id="KW-0689">Ribosomal protein</keyword>
<dbReference type="PANTHER" id="PTHR11722:SF0">
    <property type="entry name" value="LARGE RIBOSOMAL SUBUNIT PROTEIN EL13"/>
    <property type="match status" value="1"/>
</dbReference>
<dbReference type="PANTHER" id="PTHR11722">
    <property type="entry name" value="60S RIBOSOMAL PROTEIN L13"/>
    <property type="match status" value="1"/>
</dbReference>
<evidence type="ECO:0000313" key="4">
    <source>
        <dbReference type="EMBL" id="KAK7242876.1"/>
    </source>
</evidence>
<dbReference type="Pfam" id="PF01294">
    <property type="entry name" value="Ribosomal_L13e"/>
    <property type="match status" value="1"/>
</dbReference>
<dbReference type="EMBL" id="JBBJCI010000138">
    <property type="protein sequence ID" value="KAK7242876.1"/>
    <property type="molecule type" value="Genomic_DNA"/>
</dbReference>
<keyword evidence="5" id="KW-1185">Reference proteome</keyword>
<dbReference type="HAMAP" id="MF_00499">
    <property type="entry name" value="Ribosomal_eL13"/>
    <property type="match status" value="1"/>
</dbReference>
<dbReference type="InterPro" id="IPR001380">
    <property type="entry name" value="Ribosomal_eL13"/>
</dbReference>
<dbReference type="Gene3D" id="1.20.5.110">
    <property type="match status" value="1"/>
</dbReference>
<dbReference type="Proteomes" id="UP001363151">
    <property type="component" value="Unassembled WGS sequence"/>
</dbReference>
<evidence type="ECO:0000256" key="1">
    <source>
        <dbReference type="ARBA" id="ARBA00005640"/>
    </source>
</evidence>
<comment type="similarity">
    <text evidence="1">Belongs to the eukaryotic ribosomal protein eL13 family.</text>
</comment>
<evidence type="ECO:0000256" key="3">
    <source>
        <dbReference type="ARBA" id="ARBA00023274"/>
    </source>
</evidence>
<proteinExistence type="inferred from homology"/>
<comment type="caution">
    <text evidence="4">The sequence shown here is derived from an EMBL/GenBank/DDBJ whole genome shotgun (WGS) entry which is preliminary data.</text>
</comment>
<organism evidence="4 5">
    <name type="scientific">Aureococcus anophagefferens</name>
    <name type="common">Harmful bloom alga</name>
    <dbReference type="NCBI Taxonomy" id="44056"/>
    <lineage>
        <taxon>Eukaryota</taxon>
        <taxon>Sar</taxon>
        <taxon>Stramenopiles</taxon>
        <taxon>Ochrophyta</taxon>
        <taxon>Pelagophyceae</taxon>
        <taxon>Pelagomonadales</taxon>
        <taxon>Pelagomonadaceae</taxon>
        <taxon>Aureococcus</taxon>
    </lineage>
</organism>
<dbReference type="GO" id="GO:0005840">
    <property type="term" value="C:ribosome"/>
    <property type="evidence" value="ECO:0007669"/>
    <property type="project" value="UniProtKB-KW"/>
</dbReference>
<accession>A0ABR1G2Y5</accession>